<dbReference type="RefSeq" id="WP_086204206.1">
    <property type="nucleotide sequence ID" value="NZ_NEGB01000007.1"/>
</dbReference>
<gene>
    <name evidence="2" type="ORF">B9T28_11890</name>
</gene>
<name>A0A1Y3CF27_9GAMM</name>
<keyword evidence="3" id="KW-1185">Reference proteome</keyword>
<dbReference type="OrthoDB" id="6709190at2"/>
<dbReference type="EMBL" id="NEGB01000007">
    <property type="protein sequence ID" value="OTG64224.1"/>
    <property type="molecule type" value="Genomic_DNA"/>
</dbReference>
<reference evidence="2 3" key="1">
    <citation type="submission" date="2017-04" db="EMBL/GenBank/DDBJ databases">
        <title>High diversity of culturable Acinetobacter species in natural soil and water ecosystems.</title>
        <authorList>
            <person name="Nemec A."/>
            <person name="Radolfova-Krizova L."/>
        </authorList>
    </citation>
    <scope>NUCLEOTIDE SEQUENCE [LARGE SCALE GENOMIC DNA]</scope>
    <source>
        <strain evidence="2 3">ANC 4999</strain>
    </source>
</reference>
<organism evidence="2 3">
    <name type="scientific">Acinetobacter silvestris</name>
    <dbReference type="NCBI Taxonomy" id="1977882"/>
    <lineage>
        <taxon>Bacteria</taxon>
        <taxon>Pseudomonadati</taxon>
        <taxon>Pseudomonadota</taxon>
        <taxon>Gammaproteobacteria</taxon>
        <taxon>Moraxellales</taxon>
        <taxon>Moraxellaceae</taxon>
        <taxon>Acinetobacter</taxon>
    </lineage>
</organism>
<dbReference type="AlphaFoldDB" id="A0A1Y3CF27"/>
<feature type="chain" id="PRO_5012011345" evidence="1">
    <location>
        <begin position="20"/>
        <end position="289"/>
    </location>
</feature>
<dbReference type="SUPFAM" id="SSF56935">
    <property type="entry name" value="Porins"/>
    <property type="match status" value="1"/>
</dbReference>
<feature type="signal peptide" evidence="1">
    <location>
        <begin position="1"/>
        <end position="19"/>
    </location>
</feature>
<evidence type="ECO:0000313" key="3">
    <source>
        <dbReference type="Proteomes" id="UP000242765"/>
    </source>
</evidence>
<accession>A0A1Y3CF27</accession>
<dbReference type="Proteomes" id="UP000242765">
    <property type="component" value="Unassembled WGS sequence"/>
</dbReference>
<evidence type="ECO:0000313" key="2">
    <source>
        <dbReference type="EMBL" id="OTG64224.1"/>
    </source>
</evidence>
<protein>
    <submittedName>
        <fullName evidence="2">Putative porin</fullName>
    </submittedName>
</protein>
<evidence type="ECO:0000256" key="1">
    <source>
        <dbReference type="SAM" id="SignalP"/>
    </source>
</evidence>
<comment type="caution">
    <text evidence="2">The sequence shown here is derived from an EMBL/GenBank/DDBJ whole genome shotgun (WGS) entry which is preliminary data.</text>
</comment>
<dbReference type="STRING" id="1977882.B9T28_11890"/>
<sequence length="289" mass="32534">MKRTLVTLALTTIASSSFAYNAQLDGGITYFNNNDHMTDFQGQFDLKGTYYFEAVQSKEAPLNEAAFLSHSSNVYAQYNYNEWKSKEYIISLEDQGSLYPLAKVKDESNIHHFIGGLEYFYEQFYFDAAIGFGQVKDKTEVKGSDKSDSYQHDYDVTTYRALVGFMPINNLLLAVGVDGYQGNDDQDNETNFAVKAKYVMPIGQAGQYLNLDANGTFGDMNNAVIGADYYFNKIFSLGGAFYLNDDDVSDYNFIAVRTKYFFNPNLAVGGEFGFSGDLQTFNVNATYRF</sequence>
<keyword evidence="1" id="KW-0732">Signal</keyword>
<proteinExistence type="predicted"/>